<organism evidence="2 3">
    <name type="scientific">Nitratireductor aquimarinus</name>
    <dbReference type="NCBI Taxonomy" id="889300"/>
    <lineage>
        <taxon>Bacteria</taxon>
        <taxon>Pseudomonadati</taxon>
        <taxon>Pseudomonadota</taxon>
        <taxon>Alphaproteobacteria</taxon>
        <taxon>Hyphomicrobiales</taxon>
        <taxon>Phyllobacteriaceae</taxon>
        <taxon>Nitratireductor</taxon>
    </lineage>
</organism>
<evidence type="ECO:0000313" key="2">
    <source>
        <dbReference type="EMBL" id="MDV6224753.1"/>
    </source>
</evidence>
<feature type="region of interest" description="Disordered" evidence="1">
    <location>
        <begin position="1"/>
        <end position="81"/>
    </location>
</feature>
<comment type="caution">
    <text evidence="2">The sequence shown here is derived from an EMBL/GenBank/DDBJ whole genome shotgun (WGS) entry which is preliminary data.</text>
</comment>
<keyword evidence="3" id="KW-1185">Reference proteome</keyword>
<feature type="compositionally biased region" description="Low complexity" evidence="1">
    <location>
        <begin position="41"/>
        <end position="54"/>
    </location>
</feature>
<evidence type="ECO:0000256" key="1">
    <source>
        <dbReference type="SAM" id="MobiDB-lite"/>
    </source>
</evidence>
<evidence type="ECO:0000313" key="3">
    <source>
        <dbReference type="Proteomes" id="UP001185659"/>
    </source>
</evidence>
<sequence length="128" mass="13175">MSASLEDAAPAAALRTPPVVPQPAPRTAATPSQKPTPGAPTPGALTAGAPTPGANVTGAYPDLNVPPASATTPIAPSEKDALMRDLTATRQRLENSAPANNADAEARRLRNLAKTHAERQLQEIEKTE</sequence>
<feature type="compositionally biased region" description="Low complexity" evidence="1">
    <location>
        <begin position="66"/>
        <end position="76"/>
    </location>
</feature>
<dbReference type="Proteomes" id="UP001185659">
    <property type="component" value="Unassembled WGS sequence"/>
</dbReference>
<accession>A0ABU4AET0</accession>
<protein>
    <submittedName>
        <fullName evidence="2">Uncharacterized protein</fullName>
    </submittedName>
</protein>
<gene>
    <name evidence="2" type="ORF">R2G56_00490</name>
</gene>
<dbReference type="RefSeq" id="WP_317560114.1">
    <property type="nucleotide sequence ID" value="NZ_JAWLIP010000001.1"/>
</dbReference>
<dbReference type="EMBL" id="JAWLIP010000001">
    <property type="protein sequence ID" value="MDV6224753.1"/>
    <property type="molecule type" value="Genomic_DNA"/>
</dbReference>
<reference evidence="2 3" key="1">
    <citation type="submission" date="2023-10" db="EMBL/GenBank/DDBJ databases">
        <authorList>
            <person name="Venkata Ramana C."/>
            <person name="Sasikala C."/>
            <person name="Dhurka M."/>
        </authorList>
    </citation>
    <scope>NUCLEOTIDE SEQUENCE [LARGE SCALE GENOMIC DNA]</scope>
    <source>
        <strain evidence="2 3">KCTC 32151</strain>
    </source>
</reference>
<name>A0ABU4AET0_9HYPH</name>
<proteinExistence type="predicted"/>